<evidence type="ECO:0000313" key="2">
    <source>
        <dbReference type="EMBL" id="QKF07782.1"/>
    </source>
</evidence>
<dbReference type="InterPro" id="IPR002629">
    <property type="entry name" value="Met_Synth_C/arc"/>
</dbReference>
<dbReference type="RefSeq" id="WP_173165184.1">
    <property type="nucleotide sequence ID" value="NZ_CP053716.1"/>
</dbReference>
<protein>
    <submittedName>
        <fullName evidence="2">5-methyltetrahydropteroyltriglutamate--homocysteine S-methyltransferase</fullName>
        <ecNumber evidence="2">2.1.1.14</ecNumber>
    </submittedName>
</protein>
<name>A0A6M8JAD6_9ACTN</name>
<dbReference type="PANTHER" id="PTHR43844">
    <property type="entry name" value="METHIONINE SYNTHASE"/>
    <property type="match status" value="1"/>
</dbReference>
<keyword evidence="2" id="KW-0808">Transferase</keyword>
<dbReference type="PANTHER" id="PTHR43844:SF1">
    <property type="entry name" value="METHIONINE SYNTHASE"/>
    <property type="match status" value="1"/>
</dbReference>
<dbReference type="SUPFAM" id="SSF51726">
    <property type="entry name" value="UROD/MetE-like"/>
    <property type="match status" value="1"/>
</dbReference>
<keyword evidence="2" id="KW-0489">Methyltransferase</keyword>
<dbReference type="GO" id="GO:0008270">
    <property type="term" value="F:zinc ion binding"/>
    <property type="evidence" value="ECO:0007669"/>
    <property type="project" value="InterPro"/>
</dbReference>
<keyword evidence="3" id="KW-1185">Reference proteome</keyword>
<dbReference type="Proteomes" id="UP000503297">
    <property type="component" value="Chromosome"/>
</dbReference>
<dbReference type="Gene3D" id="3.20.20.210">
    <property type="match status" value="1"/>
</dbReference>
<dbReference type="GO" id="GO:0009086">
    <property type="term" value="P:methionine biosynthetic process"/>
    <property type="evidence" value="ECO:0007669"/>
    <property type="project" value="InterPro"/>
</dbReference>
<dbReference type="KEGG" id="bwa:HLV38_06420"/>
<dbReference type="CDD" id="cd03311">
    <property type="entry name" value="CIMS_C_terminal_like"/>
    <property type="match status" value="1"/>
</dbReference>
<dbReference type="AlphaFoldDB" id="A0A6M8JAD6"/>
<dbReference type="EC" id="2.1.1.14" evidence="2"/>
<dbReference type="InterPro" id="IPR038071">
    <property type="entry name" value="UROD/MetE-like_sf"/>
</dbReference>
<reference evidence="3" key="1">
    <citation type="submission" date="2020-05" db="EMBL/GenBank/DDBJ databases">
        <title>Novel species in genus Nocardioides.</title>
        <authorList>
            <person name="Zhang G."/>
        </authorList>
    </citation>
    <scope>NUCLEOTIDE SEQUENCE [LARGE SCALE GENOMIC DNA]</scope>
    <source>
        <strain evidence="3">zg-1050</strain>
    </source>
</reference>
<feature type="domain" description="Cobalamin-independent methionine synthase MetE C-terminal/archaeal" evidence="1">
    <location>
        <begin position="232"/>
        <end position="368"/>
    </location>
</feature>
<evidence type="ECO:0000259" key="1">
    <source>
        <dbReference type="Pfam" id="PF01717"/>
    </source>
</evidence>
<dbReference type="GO" id="GO:0003871">
    <property type="term" value="F:5-methyltetrahydropteroyltriglutamate-homocysteine S-methyltransferase activity"/>
    <property type="evidence" value="ECO:0007669"/>
    <property type="project" value="UniProtKB-EC"/>
</dbReference>
<organism evidence="2 3">
    <name type="scientific">Berryella wangjianweii</name>
    <dbReference type="NCBI Taxonomy" id="2734634"/>
    <lineage>
        <taxon>Bacteria</taxon>
        <taxon>Bacillati</taxon>
        <taxon>Actinomycetota</taxon>
        <taxon>Coriobacteriia</taxon>
        <taxon>Eggerthellales</taxon>
        <taxon>Eggerthellaceae</taxon>
        <taxon>Berryella</taxon>
    </lineage>
</organism>
<dbReference type="EMBL" id="CP053716">
    <property type="protein sequence ID" value="QKF07782.1"/>
    <property type="molecule type" value="Genomic_DNA"/>
</dbReference>
<sequence>MTASVPFRFEAVGSYLRPQALREARRAFEAGAIDRDQLTAVEDEAITQLVTRQKEAGLCAFTDGEFRRSTWHLDFMWGFEGVSHRPTETGLPFVGEAALIDDTFLTGRLGYPAKGHPFVQHFAFIRQFEDADHVAKLTIPAPAQFLKQFDLPPAWPQTSRFYASREELTEDVVRLYRQFIAEAYAAGLRNLQLDDCTWGAFVDPKATTLFGCSEDGLADELEFYLQANNRAIADHPDDLAITSHVCRGNYHSTYFSTGAYDRVSSHLFARENVSALYLEFDDERSGGFAPLRHVSDDKRVVLGLITTKSPELESKEAIKARIAEAAQFVPLERLCLSPQCGFASCEVGNKLTEQEQWAKLALVRQIAEEVWGPQDA</sequence>
<dbReference type="Pfam" id="PF01717">
    <property type="entry name" value="Meth_synt_2"/>
    <property type="match status" value="1"/>
</dbReference>
<gene>
    <name evidence="2" type="ORF">HLV38_06420</name>
</gene>
<evidence type="ECO:0000313" key="3">
    <source>
        <dbReference type="Proteomes" id="UP000503297"/>
    </source>
</evidence>
<dbReference type="GO" id="GO:0032259">
    <property type="term" value="P:methylation"/>
    <property type="evidence" value="ECO:0007669"/>
    <property type="project" value="UniProtKB-KW"/>
</dbReference>
<accession>A0A6M8JAD6</accession>
<dbReference type="NCBIfam" id="NF005085">
    <property type="entry name" value="PRK06520.1"/>
    <property type="match status" value="1"/>
</dbReference>
<proteinExistence type="predicted"/>